<keyword evidence="6" id="KW-0964">Secreted</keyword>
<protein>
    <recommendedName>
        <fullName evidence="5">Lysozyme g</fullName>
        <ecNumber evidence="4">3.2.1.17</ecNumber>
    </recommendedName>
    <alternativeName>
        <fullName evidence="12">1,4-beta-N-acetylmuramidase</fullName>
    </alternativeName>
</protein>
<dbReference type="PRINTS" id="PR00749">
    <property type="entry name" value="LYSOZYMEG"/>
</dbReference>
<evidence type="ECO:0000256" key="12">
    <source>
        <dbReference type="ARBA" id="ARBA00031262"/>
    </source>
</evidence>
<dbReference type="GO" id="GO:0003796">
    <property type="term" value="F:lysozyme activity"/>
    <property type="evidence" value="ECO:0007669"/>
    <property type="project" value="UniProtKB-EC"/>
</dbReference>
<feature type="signal peptide" evidence="13">
    <location>
        <begin position="1"/>
        <end position="19"/>
    </location>
</feature>
<sequence>MHLPLIILGLTAFIDISFSQSICYRNINGVDTTGASCQTARSEGLIYCGVPASEKIAEGDLTRMNKYKGIIKSAGRKLCVDPAVIAGIVSRESHAGAALTHDGWDERRNGFGLMQIDRRSYPQLTRPWNSEAHLIQGTQILVKMITAIQRKFPRWTKEQQLKGGISAYNAGPRNVQTYADMDIGTTHNDYANDVVARAQFYKKNGYLSEHYGKLMDVDTTGASIETGKQEGLSYGGVTASEKIAERDLKNLQKYETKIKNVGKKLGVDPALIAAIISRESHGGIVLKDGWGDRGNGFGLMQVDKRHHEIVGTWDSEEHITQGTEILCGMIKDIQKKFPQWTREQQLKGGISAYNAGPKNIQSYERMDIGTTKNDYANDVVARAKFYKRNGY</sequence>
<keyword evidence="10" id="KW-1015">Disulfide bond</keyword>
<dbReference type="InParanoid" id="A0A3Q0GU83"/>
<evidence type="ECO:0000259" key="14">
    <source>
        <dbReference type="Pfam" id="PF01464"/>
    </source>
</evidence>
<keyword evidence="13" id="KW-0732">Signal</keyword>
<dbReference type="PANTHER" id="PTHR31698:SF8">
    <property type="entry name" value="LYSOZYME G-RELATED"/>
    <property type="match status" value="1"/>
</dbReference>
<comment type="catalytic activity">
    <reaction evidence="1">
        <text>Hydrolysis of (1-&gt;4)-beta-linkages between N-acetylmuramic acid and N-acetyl-D-glucosamine residues in a peptidoglycan and between N-acetyl-D-glucosamine residues in chitodextrins.</text>
        <dbReference type="EC" id="3.2.1.17"/>
    </reaction>
</comment>
<dbReference type="EC" id="3.2.1.17" evidence="4"/>
<evidence type="ECO:0000313" key="16">
    <source>
        <dbReference type="RefSeq" id="XP_025063007.1"/>
    </source>
</evidence>
<feature type="domain" description="Transglycosylase SLT" evidence="14">
    <location>
        <begin position="259"/>
        <end position="367"/>
    </location>
</feature>
<evidence type="ECO:0000256" key="7">
    <source>
        <dbReference type="ARBA" id="ARBA00022529"/>
    </source>
</evidence>
<accession>A0A3Q0GU83</accession>
<keyword evidence="15" id="KW-1185">Reference proteome</keyword>
<dbReference type="GO" id="GO:0009253">
    <property type="term" value="P:peptidoglycan catabolic process"/>
    <property type="evidence" value="ECO:0007669"/>
    <property type="project" value="InterPro"/>
</dbReference>
<dbReference type="Gene3D" id="1.10.530.10">
    <property type="match status" value="2"/>
</dbReference>
<comment type="similarity">
    <text evidence="3">Belongs to the glycosyl hydrolase 23 family.</text>
</comment>
<gene>
    <name evidence="16" type="primary">LOC102379439</name>
</gene>
<dbReference type="AlphaFoldDB" id="A0A3Q0GU83"/>
<dbReference type="InterPro" id="IPR002152">
    <property type="entry name" value="Glyco_hydro_23"/>
</dbReference>
<dbReference type="InterPro" id="IPR008258">
    <property type="entry name" value="Transglycosylase_SLT_dom_1"/>
</dbReference>
<organism evidence="15 16">
    <name type="scientific">Alligator sinensis</name>
    <name type="common">Chinese alligator</name>
    <dbReference type="NCBI Taxonomy" id="38654"/>
    <lineage>
        <taxon>Eukaryota</taxon>
        <taxon>Metazoa</taxon>
        <taxon>Chordata</taxon>
        <taxon>Craniata</taxon>
        <taxon>Vertebrata</taxon>
        <taxon>Euteleostomi</taxon>
        <taxon>Archelosauria</taxon>
        <taxon>Archosauria</taxon>
        <taxon>Crocodylia</taxon>
        <taxon>Alligatoridae</taxon>
        <taxon>Alligatorinae</taxon>
        <taxon>Alligator</taxon>
    </lineage>
</organism>
<dbReference type="SUPFAM" id="SSF53955">
    <property type="entry name" value="Lysozyme-like"/>
    <property type="match status" value="2"/>
</dbReference>
<feature type="chain" id="PRO_5018265375" description="Lysozyme g" evidence="13">
    <location>
        <begin position="20"/>
        <end position="391"/>
    </location>
</feature>
<dbReference type="Proteomes" id="UP000189705">
    <property type="component" value="Unplaced"/>
</dbReference>
<evidence type="ECO:0000256" key="1">
    <source>
        <dbReference type="ARBA" id="ARBA00000632"/>
    </source>
</evidence>
<evidence type="ECO:0000256" key="9">
    <source>
        <dbReference type="ARBA" id="ARBA00022801"/>
    </source>
</evidence>
<evidence type="ECO:0000256" key="2">
    <source>
        <dbReference type="ARBA" id="ARBA00004613"/>
    </source>
</evidence>
<evidence type="ECO:0000256" key="10">
    <source>
        <dbReference type="ARBA" id="ARBA00023157"/>
    </source>
</evidence>
<keyword evidence="11" id="KW-0326">Glycosidase</keyword>
<dbReference type="CDD" id="cd01021">
    <property type="entry name" value="GEWL"/>
    <property type="match status" value="2"/>
</dbReference>
<evidence type="ECO:0000256" key="11">
    <source>
        <dbReference type="ARBA" id="ARBA00023295"/>
    </source>
</evidence>
<evidence type="ECO:0000256" key="6">
    <source>
        <dbReference type="ARBA" id="ARBA00022525"/>
    </source>
</evidence>
<dbReference type="FunFam" id="1.10.530.10:FF:000026">
    <property type="entry name" value="Lysozyme g"/>
    <property type="match status" value="2"/>
</dbReference>
<keyword evidence="9" id="KW-0378">Hydrolase</keyword>
<evidence type="ECO:0000256" key="5">
    <source>
        <dbReference type="ARBA" id="ARBA00016485"/>
    </source>
</evidence>
<keyword evidence="8" id="KW-0081">Bacteriolytic enzyme</keyword>
<dbReference type="RefSeq" id="XP_025063007.1">
    <property type="nucleotide sequence ID" value="XM_025207222.1"/>
</dbReference>
<reference evidence="16" key="1">
    <citation type="submission" date="2025-08" db="UniProtKB">
        <authorList>
            <consortium name="RefSeq"/>
        </authorList>
    </citation>
    <scope>IDENTIFICATION</scope>
</reference>
<comment type="subcellular location">
    <subcellularLocation>
        <location evidence="2">Secreted</location>
    </subcellularLocation>
</comment>
<dbReference type="KEGG" id="asn:102379439"/>
<dbReference type="GO" id="GO:0005576">
    <property type="term" value="C:extracellular region"/>
    <property type="evidence" value="ECO:0007669"/>
    <property type="project" value="UniProtKB-SubCell"/>
</dbReference>
<evidence type="ECO:0000256" key="13">
    <source>
        <dbReference type="SAM" id="SignalP"/>
    </source>
</evidence>
<proteinExistence type="inferred from homology"/>
<evidence type="ECO:0000313" key="15">
    <source>
        <dbReference type="Proteomes" id="UP000189705"/>
    </source>
</evidence>
<evidence type="ECO:0000256" key="3">
    <source>
        <dbReference type="ARBA" id="ARBA00008902"/>
    </source>
</evidence>
<evidence type="ECO:0000256" key="4">
    <source>
        <dbReference type="ARBA" id="ARBA00012732"/>
    </source>
</evidence>
<name>A0A3Q0GU83_ALLSI</name>
<dbReference type="Pfam" id="PF01464">
    <property type="entry name" value="SLT"/>
    <property type="match status" value="1"/>
</dbReference>
<dbReference type="GO" id="GO:0031640">
    <property type="term" value="P:killing of cells of another organism"/>
    <property type="evidence" value="ECO:0007669"/>
    <property type="project" value="UniProtKB-KW"/>
</dbReference>
<dbReference type="GeneID" id="102379439"/>
<keyword evidence="7" id="KW-0929">Antimicrobial</keyword>
<dbReference type="InterPro" id="IPR023346">
    <property type="entry name" value="Lysozyme-like_dom_sf"/>
</dbReference>
<dbReference type="PANTHER" id="PTHR31698">
    <property type="entry name" value="LYSOZYME G FAMILY MEMBER"/>
    <property type="match status" value="1"/>
</dbReference>
<dbReference type="GO" id="GO:0050830">
    <property type="term" value="P:defense response to Gram-positive bacterium"/>
    <property type="evidence" value="ECO:0007669"/>
    <property type="project" value="TreeGrafter"/>
</dbReference>
<evidence type="ECO:0000256" key="8">
    <source>
        <dbReference type="ARBA" id="ARBA00022638"/>
    </source>
</evidence>